<feature type="coiled-coil region" evidence="1">
    <location>
        <begin position="119"/>
        <end position="146"/>
    </location>
</feature>
<sequence>MKVKMLFFILILIGMGSGCNGNDNQVGEKNHSSISQIHTSKPIEQSVSNHAKEKIITKEEISDVKAVNTNKELLVAVKVENFNRFRLKNIEKSVKSDLEGMYPDYKVFVSSDKKMFWELEKIEQKLQQHDTNKKNLKKDLNKLKSLMKEQT</sequence>
<dbReference type="InterPro" id="IPR019076">
    <property type="entry name" value="Spore_lipoprot_YhcN/YlaJ-like"/>
</dbReference>
<gene>
    <name evidence="3" type="ORF">E1I69_22530</name>
</gene>
<comment type="caution">
    <text evidence="3">The sequence shown here is derived from an EMBL/GenBank/DDBJ whole genome shotgun (WGS) entry which is preliminary data.</text>
</comment>
<accession>A0A4S3PK88</accession>
<feature type="chain" id="PRO_5020273518" description="Sporulation protein" evidence="2">
    <location>
        <begin position="22"/>
        <end position="151"/>
    </location>
</feature>
<protein>
    <recommendedName>
        <fullName evidence="5">Sporulation protein</fullName>
    </recommendedName>
</protein>
<keyword evidence="1" id="KW-0175">Coiled coil</keyword>
<evidence type="ECO:0000256" key="1">
    <source>
        <dbReference type="SAM" id="Coils"/>
    </source>
</evidence>
<dbReference type="OrthoDB" id="2938922at2"/>
<dbReference type="Pfam" id="PF09580">
    <property type="entry name" value="Spore_YhcN_YlaJ"/>
    <property type="match status" value="1"/>
</dbReference>
<name>A0A4S3PK88_9BACI</name>
<dbReference type="AlphaFoldDB" id="A0A4S3PK88"/>
<evidence type="ECO:0008006" key="5">
    <source>
        <dbReference type="Google" id="ProtNLM"/>
    </source>
</evidence>
<keyword evidence="4" id="KW-1185">Reference proteome</keyword>
<evidence type="ECO:0000256" key="2">
    <source>
        <dbReference type="SAM" id="SignalP"/>
    </source>
</evidence>
<dbReference type="EMBL" id="SLUB01000082">
    <property type="protein sequence ID" value="THE09385.1"/>
    <property type="molecule type" value="Genomic_DNA"/>
</dbReference>
<organism evidence="3 4">
    <name type="scientific">Bacillus timonensis</name>
    <dbReference type="NCBI Taxonomy" id="1033734"/>
    <lineage>
        <taxon>Bacteria</taxon>
        <taxon>Bacillati</taxon>
        <taxon>Bacillota</taxon>
        <taxon>Bacilli</taxon>
        <taxon>Bacillales</taxon>
        <taxon>Bacillaceae</taxon>
        <taxon>Bacillus</taxon>
    </lineage>
</organism>
<evidence type="ECO:0000313" key="3">
    <source>
        <dbReference type="EMBL" id="THE09385.1"/>
    </source>
</evidence>
<reference evidence="3 4" key="1">
    <citation type="journal article" date="2019" name="Indoor Air">
        <title>Impacts of indoor surface finishes on bacterial viability.</title>
        <authorList>
            <person name="Hu J."/>
            <person name="Maamar S.B."/>
            <person name="Glawe A.J."/>
            <person name="Gottel N."/>
            <person name="Gilbert J.A."/>
            <person name="Hartmann E.M."/>
        </authorList>
    </citation>
    <scope>NUCLEOTIDE SEQUENCE [LARGE SCALE GENOMIC DNA]</scope>
    <source>
        <strain evidence="3 4">AF060A6</strain>
    </source>
</reference>
<dbReference type="RefSeq" id="WP_116354733.1">
    <property type="nucleotide sequence ID" value="NZ_SLUB01000082.1"/>
</dbReference>
<proteinExistence type="predicted"/>
<feature type="signal peptide" evidence="2">
    <location>
        <begin position="1"/>
        <end position="21"/>
    </location>
</feature>
<evidence type="ECO:0000313" key="4">
    <source>
        <dbReference type="Proteomes" id="UP000306477"/>
    </source>
</evidence>
<keyword evidence="2" id="KW-0732">Signal</keyword>
<dbReference type="Proteomes" id="UP000306477">
    <property type="component" value="Unassembled WGS sequence"/>
</dbReference>
<dbReference type="PROSITE" id="PS51257">
    <property type="entry name" value="PROKAR_LIPOPROTEIN"/>
    <property type="match status" value="1"/>
</dbReference>